<evidence type="ECO:0000313" key="4">
    <source>
        <dbReference type="EMBL" id="CAB0020943.1"/>
    </source>
</evidence>
<dbReference type="Proteomes" id="UP000479000">
    <property type="component" value="Unassembled WGS sequence"/>
</dbReference>
<dbReference type="GO" id="GO:0008194">
    <property type="term" value="F:UDP-glycosyltransferase activity"/>
    <property type="evidence" value="ECO:0007669"/>
    <property type="project" value="InterPro"/>
</dbReference>
<dbReference type="InterPro" id="IPR002213">
    <property type="entry name" value="UDP_glucos_trans"/>
</dbReference>
<gene>
    <name evidence="4" type="ORF">NTEN_LOCUS24468</name>
</gene>
<accession>A0A6H5HV49</accession>
<dbReference type="OrthoDB" id="5835829at2759"/>
<evidence type="ECO:0000256" key="3">
    <source>
        <dbReference type="ARBA" id="ARBA00022679"/>
    </source>
</evidence>
<dbReference type="PANTHER" id="PTHR48043">
    <property type="entry name" value="EG:EG0003.4 PROTEIN-RELATED"/>
    <property type="match status" value="1"/>
</dbReference>
<dbReference type="AlphaFoldDB" id="A0A6H5HV49"/>
<evidence type="ECO:0000256" key="2">
    <source>
        <dbReference type="ARBA" id="ARBA00022676"/>
    </source>
</evidence>
<dbReference type="PANTHER" id="PTHR48043:SF145">
    <property type="entry name" value="FI06409P-RELATED"/>
    <property type="match status" value="1"/>
</dbReference>
<protein>
    <recommendedName>
        <fullName evidence="6">UDP-glycosyltransferases domain-containing protein</fullName>
    </recommendedName>
</protein>
<evidence type="ECO:0008006" key="6">
    <source>
        <dbReference type="Google" id="ProtNLM"/>
    </source>
</evidence>
<dbReference type="Pfam" id="PF00201">
    <property type="entry name" value="UDPGT"/>
    <property type="match status" value="3"/>
</dbReference>
<evidence type="ECO:0000256" key="1">
    <source>
        <dbReference type="ARBA" id="ARBA00009995"/>
    </source>
</evidence>
<keyword evidence="2" id="KW-0328">Glycosyltransferase</keyword>
<name>A0A6H5HV49_9HEMI</name>
<proteinExistence type="inferred from homology"/>
<reference evidence="4 5" key="1">
    <citation type="submission" date="2020-02" db="EMBL/GenBank/DDBJ databases">
        <authorList>
            <person name="Ferguson B K."/>
        </authorList>
    </citation>
    <scope>NUCLEOTIDE SEQUENCE [LARGE SCALE GENOMIC DNA]</scope>
</reference>
<dbReference type="Gene3D" id="3.40.50.2000">
    <property type="entry name" value="Glycogen Phosphorylase B"/>
    <property type="match status" value="5"/>
</dbReference>
<keyword evidence="3" id="KW-0808">Transferase</keyword>
<evidence type="ECO:0000313" key="5">
    <source>
        <dbReference type="Proteomes" id="UP000479000"/>
    </source>
</evidence>
<comment type="similarity">
    <text evidence="1">Belongs to the UDP-glycosyltransferase family.</text>
</comment>
<sequence length="1119" mass="127753">MELAVGAKILAFLPFPAKSHHIAFQPIIRELANRGHRVDFYTPIKLPNPPKSLKQIMIRDILSDIHGSLNMKQLMTQTIMRNSQTISELCIMVAERLFNEEPKLAELVKSNATYDAVILELHFGQEYQAALIHKFKALGIAVVPLLDSAWVNELAGLPDNPSYMIDFKMVATDKMSFFERLQNLYTWAGTNLVSYYFAMTKQQELADRYIRDYEGWESRPSVLQLSSDVALILSNSHRSLGYAYPKAPHVKEVGGMNLNPPKPLPKDLQSFMDSADYGVIYFSYGSNVDMKQIMSPDKFNAFHDKFKSLKQKVLWKWAGEDRPKVVASNILVQEWFPQQDILEKINQFKPVTTLSAKILAFLPIPWRSHHFVYRSLIGGLAARGHQIDFYTPLPIENGPPNLNQIQVKDRLDDASEYPLASEFSAYLSHKFKAINVAVMGYLDHPWTNEIAGLPDNPSYMISYQAKTNDRMSFSERLFNTYTLVSMIALCYWETMTRQQEFADTFLKYEGWEGRPKLTEAISDVDLILVNTHLSMGYAYPKAPHVKEIGGIHITTKPEPMSKGVQMLLPVAAPGLCLLMGWSDRIKNTKLFITHGGLQSMVETIAYGVPTVGMPVFFDQFKDVKLMTTVGMGLQLNYNNITEDSVYWTINEVLTNPSAVRLERHVLNSSDPLLEGGRARPGQLWLSREKPTPGTADLQEFMDGAPNGVIYFSLGTNLNAKAIMENGLYDVFINTFKRFDRRVMWKANDGMKLYNDHQIKMQTWYPQQDVLGTYEMDLDKSQILIVTILSFLLIALHCSSAAKILAFMPMPWRSHQFIFRPLMRELARKGHQVDFYTPLPMKDPPDSLKQFVVKDWQLEAMEKFDEADYLEEGSAYHAQTVLTDLCLFILEKTFTQDQVVVDLLRSKENYDAVISEYPVGFDGAAYLLHKFKGAKNIVVLGFPDYPWLNELAGLPDNPSYMVSYVNPLPAVKMAFWQRLENFYKTASTILAAYVDLVTKQQKAADRVIRCVIPHRQQYYWQLLEIRTNFERLLTFLTISSDRRVLFSSDVLVLFWNNKNHSCYQDFTFGNPNCHLQASPSPESASSGKCKRPFTFGTLFPEIQNLCNRFSGTRDGSQGRN</sequence>
<dbReference type="SUPFAM" id="SSF53756">
    <property type="entry name" value="UDP-Glycosyltransferase/glycogen phosphorylase"/>
    <property type="match status" value="4"/>
</dbReference>
<dbReference type="EMBL" id="CADCXU010036100">
    <property type="protein sequence ID" value="CAB0020943.1"/>
    <property type="molecule type" value="Genomic_DNA"/>
</dbReference>
<dbReference type="CDD" id="cd03784">
    <property type="entry name" value="GT1_Gtf-like"/>
    <property type="match status" value="1"/>
</dbReference>
<organism evidence="4 5">
    <name type="scientific">Nesidiocoris tenuis</name>
    <dbReference type="NCBI Taxonomy" id="355587"/>
    <lineage>
        <taxon>Eukaryota</taxon>
        <taxon>Metazoa</taxon>
        <taxon>Ecdysozoa</taxon>
        <taxon>Arthropoda</taxon>
        <taxon>Hexapoda</taxon>
        <taxon>Insecta</taxon>
        <taxon>Pterygota</taxon>
        <taxon>Neoptera</taxon>
        <taxon>Paraneoptera</taxon>
        <taxon>Hemiptera</taxon>
        <taxon>Heteroptera</taxon>
        <taxon>Panheteroptera</taxon>
        <taxon>Cimicomorpha</taxon>
        <taxon>Miridae</taxon>
        <taxon>Dicyphina</taxon>
        <taxon>Nesidiocoris</taxon>
    </lineage>
</organism>
<keyword evidence="5" id="KW-1185">Reference proteome</keyword>
<dbReference type="InterPro" id="IPR050271">
    <property type="entry name" value="UDP-glycosyltransferase"/>
</dbReference>